<dbReference type="Proteomes" id="UP000521676">
    <property type="component" value="Unassembled WGS sequence"/>
</dbReference>
<protein>
    <submittedName>
        <fullName evidence="4">NifB/NifX family molybdenum-iron cluster-binding protein</fullName>
    </submittedName>
</protein>
<dbReference type="AlphaFoldDB" id="A0A8T7M4H8"/>
<reference evidence="4" key="2">
    <citation type="journal article" date="2024" name="Nature">
        <title>Anoxygenic phototroph of the Chloroflexota uses a type I reaction centre.</title>
        <authorList>
            <person name="Tsuji J.M."/>
            <person name="Shaw N.A."/>
            <person name="Nagashima S."/>
            <person name="Venkiteswaran J.J."/>
            <person name="Schiff S.L."/>
            <person name="Watanabe T."/>
            <person name="Fukui M."/>
            <person name="Hanada S."/>
            <person name="Tank M."/>
            <person name="Neufeld J.D."/>
        </authorList>
    </citation>
    <scope>NUCLEOTIDE SEQUENCE</scope>
    <source>
        <strain evidence="4">L227-S17</strain>
        <plasmid evidence="4 6">unnamed1</plasmid>
    </source>
</reference>
<proteinExistence type="predicted"/>
<accession>A0A8T7M4H8</accession>
<geneLocation type="plasmid" evidence="4 6">
    <name>unnamed1</name>
</geneLocation>
<reference evidence="3 5" key="1">
    <citation type="submission" date="2020-06" db="EMBL/GenBank/DDBJ databases">
        <title>Anoxygenic phototrophic Chloroflexota member uses a Type I reaction center.</title>
        <authorList>
            <person name="Tsuji J.M."/>
            <person name="Shaw N.A."/>
            <person name="Nagashima S."/>
            <person name="Venkiteswaran J."/>
            <person name="Schiff S.L."/>
            <person name="Hanada S."/>
            <person name="Tank M."/>
            <person name="Neufeld J.D."/>
        </authorList>
    </citation>
    <scope>NUCLEOTIDE SEQUENCE [LARGE SCALE GENOMIC DNA]</scope>
    <source>
        <strain evidence="3">L227-S17</strain>
    </source>
</reference>
<dbReference type="Gene3D" id="3.30.420.130">
    <property type="entry name" value="Dinitrogenase iron-molybdenum cofactor biosynthesis domain"/>
    <property type="match status" value="1"/>
</dbReference>
<organism evidence="3 5">
    <name type="scientific">Candidatus Chlorohelix allophototropha</name>
    <dbReference type="NCBI Taxonomy" id="3003348"/>
    <lineage>
        <taxon>Bacteria</taxon>
        <taxon>Bacillati</taxon>
        <taxon>Chloroflexota</taxon>
        <taxon>Chloroflexia</taxon>
        <taxon>Candidatus Chloroheliales</taxon>
        <taxon>Candidatus Chloroheliaceae</taxon>
        <taxon>Candidatus Chlorohelix</taxon>
    </lineage>
</organism>
<keyword evidence="6" id="KW-1185">Reference proteome</keyword>
<dbReference type="InterPro" id="IPR036105">
    <property type="entry name" value="DiNase_FeMo-co_biosyn_sf"/>
</dbReference>
<feature type="compositionally biased region" description="Basic and acidic residues" evidence="1">
    <location>
        <begin position="64"/>
        <end position="74"/>
    </location>
</feature>
<dbReference type="SUPFAM" id="SSF53146">
    <property type="entry name" value="Nitrogenase accessory factor-like"/>
    <property type="match status" value="1"/>
</dbReference>
<dbReference type="InterPro" id="IPR003731">
    <property type="entry name" value="Di-Nase_FeMo-co_biosynth"/>
</dbReference>
<evidence type="ECO:0000313" key="4">
    <source>
        <dbReference type="EMBL" id="WJW70016.1"/>
    </source>
</evidence>
<evidence type="ECO:0000256" key="1">
    <source>
        <dbReference type="SAM" id="MobiDB-lite"/>
    </source>
</evidence>
<sequence>MKVAAVSNNGTSISAHFGKARYFVVLTIEAGKIANREVIDREAVVETPIQSGTNGRALNVINQHSHEHEHDSKNHTGNGKHHNIEPIAGCEAVLSRGMGMGMLQRLEQANIRAILTDVMSIDEAVEAYLGGKLANHPDLVH</sequence>
<keyword evidence="4" id="KW-0614">Plasmid</keyword>
<evidence type="ECO:0000313" key="3">
    <source>
        <dbReference type="EMBL" id="NWJ46989.1"/>
    </source>
</evidence>
<name>A0A8T7M4H8_9CHLR</name>
<dbReference type="EMBL" id="JACATZ010000001">
    <property type="protein sequence ID" value="NWJ46989.1"/>
    <property type="molecule type" value="Genomic_DNA"/>
</dbReference>
<dbReference type="Proteomes" id="UP001431572">
    <property type="component" value="Plasmid unnamed1"/>
</dbReference>
<feature type="domain" description="Dinitrogenase iron-molybdenum cofactor biosynthesis" evidence="2">
    <location>
        <begin position="10"/>
        <end position="129"/>
    </location>
</feature>
<dbReference type="CDD" id="cd00562">
    <property type="entry name" value="NifX_NifB"/>
    <property type="match status" value="1"/>
</dbReference>
<evidence type="ECO:0000313" key="6">
    <source>
        <dbReference type="Proteomes" id="UP001431572"/>
    </source>
</evidence>
<gene>
    <name evidence="3" type="ORF">HXX08_14095</name>
    <name evidence="4" type="ORF">OZ401_004818</name>
</gene>
<dbReference type="InterPro" id="IPR051840">
    <property type="entry name" value="NifX/NifY_domain"/>
</dbReference>
<dbReference type="EMBL" id="CP128401">
    <property type="protein sequence ID" value="WJW70016.1"/>
    <property type="molecule type" value="Genomic_DNA"/>
</dbReference>
<dbReference type="RefSeq" id="WP_341471901.1">
    <property type="nucleotide sequence ID" value="NZ_CP128401.1"/>
</dbReference>
<evidence type="ECO:0000259" key="2">
    <source>
        <dbReference type="Pfam" id="PF02579"/>
    </source>
</evidence>
<dbReference type="PANTHER" id="PTHR33937:SF2">
    <property type="entry name" value="DINITROGENASE IRON-MOLYBDENUM COFACTOR BIOSYNTHESIS DOMAIN-CONTAINING PROTEIN"/>
    <property type="match status" value="1"/>
</dbReference>
<feature type="region of interest" description="Disordered" evidence="1">
    <location>
        <begin position="64"/>
        <end position="83"/>
    </location>
</feature>
<dbReference type="PANTHER" id="PTHR33937">
    <property type="entry name" value="IRON-MOLYBDENUM PROTEIN-RELATED-RELATED"/>
    <property type="match status" value="1"/>
</dbReference>
<evidence type="ECO:0000313" key="5">
    <source>
        <dbReference type="Proteomes" id="UP000521676"/>
    </source>
</evidence>
<dbReference type="Pfam" id="PF02579">
    <property type="entry name" value="Nitro_FeMo-Co"/>
    <property type="match status" value="1"/>
</dbReference>